<dbReference type="InterPro" id="IPR050679">
    <property type="entry name" value="Bact_HTH_transcr_reg"/>
</dbReference>
<dbReference type="Gene3D" id="1.10.10.10">
    <property type="entry name" value="Winged helix-like DNA-binding domain superfamily/Winged helix DNA-binding domain"/>
    <property type="match status" value="1"/>
</dbReference>
<dbReference type="EMBL" id="LAXD01000001">
    <property type="protein sequence ID" value="KWX02746.1"/>
    <property type="molecule type" value="Genomic_DNA"/>
</dbReference>
<dbReference type="GO" id="GO:0003700">
    <property type="term" value="F:DNA-binding transcription factor activity"/>
    <property type="evidence" value="ECO:0007669"/>
    <property type="project" value="InterPro"/>
</dbReference>
<accession>A0A132N164</accession>
<reference evidence="5" key="3">
    <citation type="submission" date="2015-04" db="EMBL/GenBank/DDBJ databases">
        <title>Physiological reanalysis, assessment of diazotrophy, and genome sequences of multiple isolates of Streptomyces thermoautotrophicus.</title>
        <authorList>
            <person name="MacKellar D.C."/>
            <person name="Lieber L."/>
            <person name="Norman J."/>
            <person name="Bolger A."/>
            <person name="Tobin C."/>
            <person name="Murray J.W."/>
            <person name="Woodward J."/>
            <person name="Friesen M."/>
            <person name="Prell J."/>
        </authorList>
    </citation>
    <scope>NUCLEOTIDE SEQUENCE [LARGE SCALE GENOMIC DNA]</scope>
    <source>
        <strain evidence="5">H1</strain>
    </source>
</reference>
<dbReference type="Proteomes" id="UP000070188">
    <property type="component" value="Unassembled WGS sequence"/>
</dbReference>
<dbReference type="RefSeq" id="WP_067070453.1">
    <property type="nucleotide sequence ID" value="NZ_CP171739.1"/>
</dbReference>
<evidence type="ECO:0000313" key="9">
    <source>
        <dbReference type="Proteomes" id="UP000070598"/>
    </source>
</evidence>
<dbReference type="STRING" id="1469144.LI90_3792"/>
<evidence type="ECO:0000259" key="4">
    <source>
        <dbReference type="PROSITE" id="PS50949"/>
    </source>
</evidence>
<feature type="domain" description="HTH gntR-type" evidence="4">
    <location>
        <begin position="9"/>
        <end position="80"/>
    </location>
</feature>
<evidence type="ECO:0000313" key="7">
    <source>
        <dbReference type="EMBL" id="KWX08462.1"/>
    </source>
</evidence>
<gene>
    <name evidence="5" type="ORF">LI90_3792</name>
    <name evidence="6" type="ORF">TH66_13460</name>
    <name evidence="7" type="ORF">TR74_14875</name>
</gene>
<dbReference type="Pfam" id="PF00392">
    <property type="entry name" value="GntR"/>
    <property type="match status" value="1"/>
</dbReference>
<dbReference type="Proteomes" id="UP000070598">
    <property type="component" value="Unassembled WGS sequence"/>
</dbReference>
<keyword evidence="3" id="KW-0804">Transcription</keyword>
<keyword evidence="8" id="KW-1185">Reference proteome</keyword>
<dbReference type="PROSITE" id="PS50949">
    <property type="entry name" value="HTH_GNTR"/>
    <property type="match status" value="1"/>
</dbReference>
<evidence type="ECO:0000313" key="8">
    <source>
        <dbReference type="Proteomes" id="UP000070188"/>
    </source>
</evidence>
<comment type="caution">
    <text evidence="6">The sequence shown here is derived from an EMBL/GenBank/DDBJ whole genome shotgun (WGS) entry which is preliminary data.</text>
</comment>
<proteinExistence type="predicted"/>
<dbReference type="InterPro" id="IPR028978">
    <property type="entry name" value="Chorismate_lyase_/UTRA_dom_sf"/>
</dbReference>
<reference evidence="6 10" key="1">
    <citation type="submission" date="2015-02" db="EMBL/GenBank/DDBJ databases">
        <title>Physiological reanalysis, assessment of diazotrophy, and genome sequences of multiple isolates of Streptomyces thermoautotrophicus.</title>
        <authorList>
            <person name="MacKellar D.C."/>
            <person name="Lieber L."/>
            <person name="Norman J."/>
            <person name="Bolger A."/>
            <person name="Tobin C."/>
            <person name="Murray J.W."/>
            <person name="Prell J."/>
        </authorList>
    </citation>
    <scope>NUCLEOTIDE SEQUENCE [LARGE SCALE GENOMIC DNA]</scope>
    <source>
        <strain evidence="6 10">UBT1</strain>
    </source>
</reference>
<evidence type="ECO:0000256" key="2">
    <source>
        <dbReference type="ARBA" id="ARBA00023125"/>
    </source>
</evidence>
<dbReference type="InterPro" id="IPR000524">
    <property type="entry name" value="Tscrpt_reg_HTH_GntR"/>
</dbReference>
<protein>
    <submittedName>
        <fullName evidence="5">Transcriptional regulator</fullName>
    </submittedName>
</protein>
<dbReference type="InterPro" id="IPR011663">
    <property type="entry name" value="UTRA"/>
</dbReference>
<dbReference type="SUPFAM" id="SSF46785">
    <property type="entry name" value="Winged helix' DNA-binding domain"/>
    <property type="match status" value="1"/>
</dbReference>
<dbReference type="Pfam" id="PF07702">
    <property type="entry name" value="UTRA"/>
    <property type="match status" value="1"/>
</dbReference>
<evidence type="ECO:0000313" key="6">
    <source>
        <dbReference type="EMBL" id="KWX03787.1"/>
    </source>
</evidence>
<evidence type="ECO:0000256" key="3">
    <source>
        <dbReference type="ARBA" id="ARBA00023163"/>
    </source>
</evidence>
<evidence type="ECO:0000256" key="1">
    <source>
        <dbReference type="ARBA" id="ARBA00023015"/>
    </source>
</evidence>
<sequence>MPKRNEGQGPVYLRIADDLHQQISSGVLAPRQQLPTESEIAERYQVSRHTVRQALDVLRNRGLIVSRRGRGLSGHYVKERHKVTYHATLSEDPQRRDSSQWDAWITDLREQGLEGSQRIEVAVQTASELIARELEIDEGAPVAVRRRLRFVNGDPDSTQTSYYPLEIVQGSEILIPTDIQRGASKVLAELGHRPVDHEDLIITRMPTPQEIEELRIGPGVPVFEHIRSSRDQSGRRVRAVVHILPGDRYEIRYTVGNKHE</sequence>
<dbReference type="CDD" id="cd07377">
    <property type="entry name" value="WHTH_GntR"/>
    <property type="match status" value="1"/>
</dbReference>
<keyword evidence="2" id="KW-0238">DNA-binding</keyword>
<organism evidence="6 10">
    <name type="scientific">Carbonactinospora thermoautotrophica</name>
    <dbReference type="NCBI Taxonomy" id="1469144"/>
    <lineage>
        <taxon>Bacteria</taxon>
        <taxon>Bacillati</taxon>
        <taxon>Actinomycetota</taxon>
        <taxon>Actinomycetes</taxon>
        <taxon>Kitasatosporales</taxon>
        <taxon>Carbonactinosporaceae</taxon>
        <taxon>Carbonactinospora</taxon>
    </lineage>
</organism>
<dbReference type="SUPFAM" id="SSF64288">
    <property type="entry name" value="Chorismate lyase-like"/>
    <property type="match status" value="1"/>
</dbReference>
<dbReference type="EMBL" id="JYIK01000977">
    <property type="protein sequence ID" value="KWX08462.1"/>
    <property type="molecule type" value="Genomic_DNA"/>
</dbReference>
<evidence type="ECO:0000313" key="10">
    <source>
        <dbReference type="Proteomes" id="UP000070659"/>
    </source>
</evidence>
<keyword evidence="1" id="KW-0805">Transcription regulation</keyword>
<dbReference type="SMART" id="SM00345">
    <property type="entry name" value="HTH_GNTR"/>
    <property type="match status" value="1"/>
</dbReference>
<dbReference type="InterPro" id="IPR036390">
    <property type="entry name" value="WH_DNA-bd_sf"/>
</dbReference>
<dbReference type="GO" id="GO:0003677">
    <property type="term" value="F:DNA binding"/>
    <property type="evidence" value="ECO:0007669"/>
    <property type="project" value="UniProtKB-KW"/>
</dbReference>
<dbReference type="PRINTS" id="PR00035">
    <property type="entry name" value="HTHGNTR"/>
</dbReference>
<reference evidence="8" key="4">
    <citation type="submission" date="2015-04" db="EMBL/GenBank/DDBJ databases">
        <title>Physiological reanalysis, assessment of diazotrophy, and genome sequences of multiple isolates of Streptomyces thermoautotrophicus.</title>
        <authorList>
            <person name="MacKellar D.C."/>
            <person name="Lieber L."/>
            <person name="Norman J."/>
            <person name="Bolger A."/>
            <person name="Tobin C."/>
            <person name="Murray J.W."/>
            <person name="Chang R."/>
            <person name="Ford T."/>
            <person name="Nguyen P.Q."/>
            <person name="Woodward J."/>
            <person name="Permingeat H."/>
            <person name="Joshi N.S."/>
            <person name="Silver P.A."/>
            <person name="Usadel B."/>
            <person name="Rutherford A.W."/>
            <person name="Friesen M."/>
            <person name="Prell J."/>
        </authorList>
    </citation>
    <scope>NUCLEOTIDE SEQUENCE [LARGE SCALE GENOMIC DNA]</scope>
    <source>
        <strain evidence="8">H1</strain>
    </source>
</reference>
<dbReference type="Proteomes" id="UP000070659">
    <property type="component" value="Unassembled WGS sequence"/>
</dbReference>
<dbReference type="AlphaFoldDB" id="A0A132N164"/>
<dbReference type="InterPro" id="IPR036388">
    <property type="entry name" value="WH-like_DNA-bd_sf"/>
</dbReference>
<dbReference type="PANTHER" id="PTHR44846:SF17">
    <property type="entry name" value="GNTR-FAMILY TRANSCRIPTIONAL REGULATOR"/>
    <property type="match status" value="1"/>
</dbReference>
<name>A0A132N164_9ACTN</name>
<dbReference type="PANTHER" id="PTHR44846">
    <property type="entry name" value="MANNOSYL-D-GLYCERATE TRANSPORT/METABOLISM SYSTEM REPRESSOR MNGR-RELATED"/>
    <property type="match status" value="1"/>
</dbReference>
<evidence type="ECO:0000313" key="5">
    <source>
        <dbReference type="EMBL" id="KWX02746.1"/>
    </source>
</evidence>
<dbReference type="SMART" id="SM00866">
    <property type="entry name" value="UTRA"/>
    <property type="match status" value="1"/>
</dbReference>
<dbReference type="GO" id="GO:0045892">
    <property type="term" value="P:negative regulation of DNA-templated transcription"/>
    <property type="evidence" value="ECO:0007669"/>
    <property type="project" value="TreeGrafter"/>
</dbReference>
<dbReference type="EMBL" id="JYIJ01000017">
    <property type="protein sequence ID" value="KWX03787.1"/>
    <property type="molecule type" value="Genomic_DNA"/>
</dbReference>
<dbReference type="PATRIC" id="fig|1469144.10.peg.4065"/>
<dbReference type="Gene3D" id="3.40.1410.10">
    <property type="entry name" value="Chorismate lyase-like"/>
    <property type="match status" value="1"/>
</dbReference>
<reference evidence="9" key="2">
    <citation type="submission" date="2015-02" db="EMBL/GenBank/DDBJ databases">
        <title>Physiological reanalysis, assessment of diazotrophy, and genome sequences of multiple isolates of Streptomyces thermoautotrophicus.</title>
        <authorList>
            <person name="MacKellar D.C."/>
            <person name="Lieber L."/>
            <person name="Norman J."/>
            <person name="Bolger A."/>
            <person name="Tobin C."/>
            <person name="Murray J.W."/>
            <person name="Friesen M."/>
            <person name="Prell J."/>
        </authorList>
    </citation>
    <scope>NUCLEOTIDE SEQUENCE [LARGE SCALE GENOMIC DNA]</scope>
    <source>
        <strain evidence="9">UBT1</strain>
    </source>
</reference>